<evidence type="ECO:0000313" key="8">
    <source>
        <dbReference type="Proteomes" id="UP000261540"/>
    </source>
</evidence>
<dbReference type="Pfam" id="PF25877">
    <property type="entry name" value="WHD_SOWAH"/>
    <property type="match status" value="1"/>
</dbReference>
<evidence type="ECO:0000256" key="2">
    <source>
        <dbReference type="ARBA" id="ARBA00023043"/>
    </source>
</evidence>
<dbReference type="PANTHER" id="PTHR14491:SF3">
    <property type="entry name" value="ANKYRIN REPEAT DOMAIN-CONTAINING PROTEIN SOWAHB"/>
    <property type="match status" value="1"/>
</dbReference>
<evidence type="ECO:0000256" key="4">
    <source>
        <dbReference type="PROSITE-ProRule" id="PRU00023"/>
    </source>
</evidence>
<feature type="region of interest" description="Disordered" evidence="5">
    <location>
        <begin position="224"/>
        <end position="248"/>
    </location>
</feature>
<dbReference type="Pfam" id="PF12796">
    <property type="entry name" value="Ank_2"/>
    <property type="match status" value="1"/>
</dbReference>
<feature type="repeat" description="ANK" evidence="4">
    <location>
        <begin position="637"/>
        <end position="670"/>
    </location>
</feature>
<evidence type="ECO:0000256" key="1">
    <source>
        <dbReference type="ARBA" id="ARBA00022737"/>
    </source>
</evidence>
<feature type="domain" description="SOWAHA-C winged helix-turn-helix" evidence="6">
    <location>
        <begin position="20"/>
        <end position="96"/>
    </location>
</feature>
<keyword evidence="1" id="KW-0677">Repeat</keyword>
<protein>
    <submittedName>
        <fullName evidence="7">Sosondowah ankyrin repeat domain family member B</fullName>
    </submittedName>
</protein>
<dbReference type="SMART" id="SM00248">
    <property type="entry name" value="ANK"/>
    <property type="match status" value="2"/>
</dbReference>
<dbReference type="InterPro" id="IPR036770">
    <property type="entry name" value="Ankyrin_rpt-contain_sf"/>
</dbReference>
<name>A0A3B3S3M2_9TELE</name>
<keyword evidence="2 4" id="KW-0040">ANK repeat</keyword>
<sequence>MFLTLGATSFLVPPVDMASELSQDAVLQFILSKNGRVKNADLLTHFRTFLREDDNKAQNREFFKKFVNSVAVVKQEEGVSFVVLKKRYTVHVGDAVPTPKAYWERDKKSKQTGFSPQEENGNLEKGQALPQTKFKLNTQPVSHTGFNALRSTNNILPSAGIITNVDNARKDKRDTNPPFSTLHTSITKTDRVTENRSCTLKLPEAKVLYGVEKPQDKECDKSFVAPTNTGQKHASIAKPRPSEPLHNQKATFSQNYPYSSSNVSLDEPAKPSVVDEVEKEIKRKNLEFSSSLCPLTVKTRNISQSSSCILNCHKDSDDTGATPSHGSQPAPVEILESTRSHQQEDSVAATMNPHLSYHSLPPESPGSSVDSYSEMYRTGLSASHGDLLLPSYENSEWPERFHKDQDWASDESLNFKGLSSGKQKVYEMLHRALEPKMALLHRAERKVTPYHHSAGYLNDVPRADQSGSESGLPVPLHTKNRKSSAFQSRMCRSLGADLDQPFHDDVVSARKNRLYLLSSSLSMSYLSRPSHLNRSGDVACPDHKVSTSESTYFHRNTLVPLESKEHDWLVKAASGCWTEIYTLFREDPSLLNKRDFISGYTVLHWIAKHGDHRVLNTLWYGVSKAGLNFDIDSKTTCGYTPLHLAVIHGHRKLIRVLVLKFKAKVSLRDTSGKKAWQYLGLNGSRDLLELLGAPKLKTAHGKIFGYSSEKLLIQPNSTSPSVKRQTSIAAILKHKSLLKIHAHSESSV</sequence>
<dbReference type="OrthoDB" id="60433at2759"/>
<dbReference type="InterPro" id="IPR002110">
    <property type="entry name" value="Ankyrin_rpt"/>
</dbReference>
<dbReference type="Proteomes" id="UP000261540">
    <property type="component" value="Unplaced"/>
</dbReference>
<dbReference type="Ensembl" id="ENSPKIT00000006069.1">
    <property type="protein sequence ID" value="ENSPKIP00000025337.1"/>
    <property type="gene ID" value="ENSPKIG00000008250.1"/>
</dbReference>
<dbReference type="PANTHER" id="PTHR14491">
    <property type="entry name" value="SOSONDOWAH, ISOFORM G"/>
    <property type="match status" value="1"/>
</dbReference>
<proteinExistence type="inferred from homology"/>
<organism evidence="7 8">
    <name type="scientific">Paramormyrops kingsleyae</name>
    <dbReference type="NCBI Taxonomy" id="1676925"/>
    <lineage>
        <taxon>Eukaryota</taxon>
        <taxon>Metazoa</taxon>
        <taxon>Chordata</taxon>
        <taxon>Craniata</taxon>
        <taxon>Vertebrata</taxon>
        <taxon>Euteleostomi</taxon>
        <taxon>Actinopterygii</taxon>
        <taxon>Neopterygii</taxon>
        <taxon>Teleostei</taxon>
        <taxon>Osteoglossocephala</taxon>
        <taxon>Osteoglossomorpha</taxon>
        <taxon>Osteoglossiformes</taxon>
        <taxon>Mormyridae</taxon>
        <taxon>Paramormyrops</taxon>
    </lineage>
</organism>
<reference evidence="7" key="1">
    <citation type="submission" date="2025-08" db="UniProtKB">
        <authorList>
            <consortium name="Ensembl"/>
        </authorList>
    </citation>
    <scope>IDENTIFICATION</scope>
</reference>
<reference evidence="7" key="2">
    <citation type="submission" date="2025-09" db="UniProtKB">
        <authorList>
            <consortium name="Ensembl"/>
        </authorList>
    </citation>
    <scope>IDENTIFICATION</scope>
</reference>
<dbReference type="SUPFAM" id="SSF48403">
    <property type="entry name" value="Ankyrin repeat"/>
    <property type="match status" value="1"/>
</dbReference>
<keyword evidence="8" id="KW-1185">Reference proteome</keyword>
<evidence type="ECO:0000256" key="3">
    <source>
        <dbReference type="ARBA" id="ARBA00038122"/>
    </source>
</evidence>
<accession>A0A3B3S3M2</accession>
<feature type="compositionally biased region" description="Polar residues" evidence="5">
    <location>
        <begin position="111"/>
        <end position="120"/>
    </location>
</feature>
<dbReference type="AlphaFoldDB" id="A0A3B3S3M2"/>
<dbReference type="InterPro" id="IPR058889">
    <property type="entry name" value="WHD_SOWAHA-C"/>
</dbReference>
<dbReference type="GeneTree" id="ENSGT00950000183003"/>
<evidence type="ECO:0000259" key="6">
    <source>
        <dbReference type="Pfam" id="PF25877"/>
    </source>
</evidence>
<comment type="similarity">
    <text evidence="3">Belongs to the SOWAH family.</text>
</comment>
<dbReference type="Gene3D" id="1.25.40.20">
    <property type="entry name" value="Ankyrin repeat-containing domain"/>
    <property type="match status" value="1"/>
</dbReference>
<dbReference type="PROSITE" id="PS50297">
    <property type="entry name" value="ANK_REP_REGION"/>
    <property type="match status" value="1"/>
</dbReference>
<evidence type="ECO:0000256" key="5">
    <source>
        <dbReference type="SAM" id="MobiDB-lite"/>
    </source>
</evidence>
<dbReference type="PROSITE" id="PS50088">
    <property type="entry name" value="ANK_REPEAT"/>
    <property type="match status" value="1"/>
</dbReference>
<evidence type="ECO:0000313" key="7">
    <source>
        <dbReference type="Ensembl" id="ENSPKIP00000025337.1"/>
    </source>
</evidence>
<feature type="region of interest" description="Disordered" evidence="5">
    <location>
        <begin position="101"/>
        <end position="128"/>
    </location>
</feature>